<feature type="transmembrane region" description="Helical" evidence="8">
    <location>
        <begin position="136"/>
        <end position="161"/>
    </location>
</feature>
<evidence type="ECO:0000256" key="5">
    <source>
        <dbReference type="ARBA" id="ARBA00022692"/>
    </source>
</evidence>
<dbReference type="EMBL" id="JABAHY010000002">
    <property type="protein sequence ID" value="NLS09240.1"/>
    <property type="molecule type" value="Genomic_DNA"/>
</dbReference>
<dbReference type="InterPro" id="IPR000515">
    <property type="entry name" value="MetI-like"/>
</dbReference>
<evidence type="ECO:0000256" key="6">
    <source>
        <dbReference type="ARBA" id="ARBA00022989"/>
    </source>
</evidence>
<keyword evidence="12" id="KW-1185">Reference proteome</keyword>
<keyword evidence="6 8" id="KW-1133">Transmembrane helix</keyword>
<dbReference type="GO" id="GO:0006865">
    <property type="term" value="P:amino acid transport"/>
    <property type="evidence" value="ECO:0007669"/>
    <property type="project" value="TreeGrafter"/>
</dbReference>
<dbReference type="CDD" id="cd06261">
    <property type="entry name" value="TM_PBP2"/>
    <property type="match status" value="1"/>
</dbReference>
<evidence type="ECO:0000256" key="4">
    <source>
        <dbReference type="ARBA" id="ARBA00022519"/>
    </source>
</evidence>
<organism evidence="11 12">
    <name type="scientific">Nesterenkonia sedimenti</name>
    <dbReference type="NCBI Taxonomy" id="1463632"/>
    <lineage>
        <taxon>Bacteria</taxon>
        <taxon>Bacillati</taxon>
        <taxon>Actinomycetota</taxon>
        <taxon>Actinomycetes</taxon>
        <taxon>Micrococcales</taxon>
        <taxon>Micrococcaceae</taxon>
        <taxon>Nesterenkonia</taxon>
    </lineage>
</organism>
<evidence type="ECO:0000256" key="8">
    <source>
        <dbReference type="RuleBase" id="RU363032"/>
    </source>
</evidence>
<feature type="transmembrane region" description="Helical" evidence="8">
    <location>
        <begin position="47"/>
        <end position="71"/>
    </location>
</feature>
<dbReference type="PANTHER" id="PTHR30614">
    <property type="entry name" value="MEMBRANE COMPONENT OF AMINO ACID ABC TRANSPORTER"/>
    <property type="match status" value="1"/>
</dbReference>
<evidence type="ECO:0000256" key="1">
    <source>
        <dbReference type="ARBA" id="ARBA00004651"/>
    </source>
</evidence>
<dbReference type="NCBIfam" id="TIGR01726">
    <property type="entry name" value="HEQRo_perm_3TM"/>
    <property type="match status" value="1"/>
</dbReference>
<evidence type="ECO:0000259" key="10">
    <source>
        <dbReference type="PROSITE" id="PS50928"/>
    </source>
</evidence>
<keyword evidence="7 8" id="KW-0472">Membrane</keyword>
<protein>
    <submittedName>
        <fullName evidence="11">Amino acid ABC transporter permease</fullName>
    </submittedName>
</protein>
<dbReference type="Pfam" id="PF00528">
    <property type="entry name" value="BPD_transp_1"/>
    <property type="match status" value="1"/>
</dbReference>
<dbReference type="SUPFAM" id="SSF161098">
    <property type="entry name" value="MetI-like"/>
    <property type="match status" value="1"/>
</dbReference>
<evidence type="ECO:0000256" key="2">
    <source>
        <dbReference type="ARBA" id="ARBA00022448"/>
    </source>
</evidence>
<proteinExistence type="inferred from homology"/>
<keyword evidence="2 8" id="KW-0813">Transport</keyword>
<sequence>MENYLDLAVDLLPGLRTSIYMALACLAVGLPLGFLAGMALNSQQRWLRIVVVIFVEIFRGFPALLTLYLVYFGLTNFLVVGRFTSVVIAFGLTSAAYAAEIFRAAIASVPKGQLEAAQSLAFTRVQITTRVIIPHVLNVVVPPIIGIAIITFQGTALAYAIGARELLGSAYSIGMTDFRVLEPLMVAAALYLVVTSLLSWMEILADRRVQRITGKASRRRSGSARKRLKGKTDDKTSKSPALAR</sequence>
<comment type="similarity">
    <text evidence="8">Belongs to the binding-protein-dependent transport system permease family.</text>
</comment>
<keyword evidence="4" id="KW-0997">Cell inner membrane</keyword>
<accession>A0A7X8TIT1</accession>
<dbReference type="PROSITE" id="PS50928">
    <property type="entry name" value="ABC_TM1"/>
    <property type="match status" value="1"/>
</dbReference>
<keyword evidence="3" id="KW-1003">Cell membrane</keyword>
<dbReference type="RefSeq" id="WP_168886721.1">
    <property type="nucleotide sequence ID" value="NZ_JABAHY010000002.1"/>
</dbReference>
<reference evidence="11 12" key="1">
    <citation type="submission" date="2020-04" db="EMBL/GenBank/DDBJ databases">
        <title>Nesterenkonia sp. nov., isolated from marine sediment.</title>
        <authorList>
            <person name="Zhang G."/>
        </authorList>
    </citation>
    <scope>NUCLEOTIDE SEQUENCE [LARGE SCALE GENOMIC DNA]</scope>
    <source>
        <strain evidence="11 12">MY13</strain>
    </source>
</reference>
<feature type="region of interest" description="Disordered" evidence="9">
    <location>
        <begin position="215"/>
        <end position="244"/>
    </location>
</feature>
<comment type="subcellular location">
    <subcellularLocation>
        <location evidence="1 8">Cell membrane</location>
        <topology evidence="1 8">Multi-pass membrane protein</topology>
    </subcellularLocation>
</comment>
<evidence type="ECO:0000313" key="11">
    <source>
        <dbReference type="EMBL" id="NLS09240.1"/>
    </source>
</evidence>
<keyword evidence="5 8" id="KW-0812">Transmembrane</keyword>
<feature type="transmembrane region" description="Helical" evidence="8">
    <location>
        <begin position="20"/>
        <end position="40"/>
    </location>
</feature>
<dbReference type="PANTHER" id="PTHR30614:SF10">
    <property type="entry name" value="ARGININE ABC TRANSPORTER PERMEASE PROTEIN ARTM"/>
    <property type="match status" value="1"/>
</dbReference>
<dbReference type="InterPro" id="IPR043429">
    <property type="entry name" value="ArtM/GltK/GlnP/TcyL/YhdX-like"/>
</dbReference>
<feature type="transmembrane region" description="Helical" evidence="8">
    <location>
        <begin position="181"/>
        <end position="201"/>
    </location>
</feature>
<dbReference type="InterPro" id="IPR010065">
    <property type="entry name" value="AA_ABC_transptr_permease_3TM"/>
</dbReference>
<evidence type="ECO:0000256" key="7">
    <source>
        <dbReference type="ARBA" id="ARBA00023136"/>
    </source>
</evidence>
<dbReference type="Proteomes" id="UP000523139">
    <property type="component" value="Unassembled WGS sequence"/>
</dbReference>
<dbReference type="AlphaFoldDB" id="A0A7X8TIT1"/>
<name>A0A7X8TIT1_9MICC</name>
<feature type="transmembrane region" description="Helical" evidence="8">
    <location>
        <begin position="77"/>
        <end position="99"/>
    </location>
</feature>
<evidence type="ECO:0000256" key="9">
    <source>
        <dbReference type="SAM" id="MobiDB-lite"/>
    </source>
</evidence>
<evidence type="ECO:0000256" key="3">
    <source>
        <dbReference type="ARBA" id="ARBA00022475"/>
    </source>
</evidence>
<feature type="domain" description="ABC transmembrane type-1" evidence="10">
    <location>
        <begin position="15"/>
        <end position="203"/>
    </location>
</feature>
<dbReference type="InterPro" id="IPR035906">
    <property type="entry name" value="MetI-like_sf"/>
</dbReference>
<evidence type="ECO:0000313" key="12">
    <source>
        <dbReference type="Proteomes" id="UP000523139"/>
    </source>
</evidence>
<dbReference type="GO" id="GO:0043190">
    <property type="term" value="C:ATP-binding cassette (ABC) transporter complex"/>
    <property type="evidence" value="ECO:0007669"/>
    <property type="project" value="InterPro"/>
</dbReference>
<feature type="compositionally biased region" description="Basic residues" evidence="9">
    <location>
        <begin position="216"/>
        <end position="229"/>
    </location>
</feature>
<dbReference type="Gene3D" id="1.10.3720.10">
    <property type="entry name" value="MetI-like"/>
    <property type="match status" value="1"/>
</dbReference>
<gene>
    <name evidence="11" type="ORF">HGQ17_04310</name>
</gene>
<dbReference type="GO" id="GO:0022857">
    <property type="term" value="F:transmembrane transporter activity"/>
    <property type="evidence" value="ECO:0007669"/>
    <property type="project" value="InterPro"/>
</dbReference>
<comment type="caution">
    <text evidence="11">The sequence shown here is derived from an EMBL/GenBank/DDBJ whole genome shotgun (WGS) entry which is preliminary data.</text>
</comment>